<feature type="compositionally biased region" description="Basic and acidic residues" evidence="1">
    <location>
        <begin position="161"/>
        <end position="170"/>
    </location>
</feature>
<keyword evidence="3" id="KW-1185">Reference proteome</keyword>
<feature type="region of interest" description="Disordered" evidence="1">
    <location>
        <begin position="136"/>
        <end position="170"/>
    </location>
</feature>
<feature type="compositionally biased region" description="Polar residues" evidence="1">
    <location>
        <begin position="1"/>
        <end position="11"/>
    </location>
</feature>
<sequence>MNVSSSPNYSPNGDYGGQQQGVSHYQQYDPAVGRVNNATMVPSYQQPQRSFQPTVPTGSNHPSFDSVQFRLTPGQYHPHERGYHVDMNPNPPLPYDGRTYNAGGSMPHGLYFASPPDDAIPYPTSNGTVPGRGTQPGRMQAGPSGAQTLINQPPRAPSSIGRERGPDENTIGRRRVKPAQHYCMVEGCKSTQKELGFTSISSYNSLSQSLATPVLPD</sequence>
<organism evidence="2 3">
    <name type="scientific">Cylindrobasidium torrendii FP15055 ss-10</name>
    <dbReference type="NCBI Taxonomy" id="1314674"/>
    <lineage>
        <taxon>Eukaryota</taxon>
        <taxon>Fungi</taxon>
        <taxon>Dikarya</taxon>
        <taxon>Basidiomycota</taxon>
        <taxon>Agaricomycotina</taxon>
        <taxon>Agaricomycetes</taxon>
        <taxon>Agaricomycetidae</taxon>
        <taxon>Agaricales</taxon>
        <taxon>Marasmiineae</taxon>
        <taxon>Physalacriaceae</taxon>
        <taxon>Cylindrobasidium</taxon>
    </lineage>
</organism>
<dbReference type="EMBL" id="KN880442">
    <property type="protein sequence ID" value="KIY72544.1"/>
    <property type="molecule type" value="Genomic_DNA"/>
</dbReference>
<accession>A0A0D7BQV1</accession>
<evidence type="ECO:0000313" key="2">
    <source>
        <dbReference type="EMBL" id="KIY72544.1"/>
    </source>
</evidence>
<dbReference type="Proteomes" id="UP000054007">
    <property type="component" value="Unassembled WGS sequence"/>
</dbReference>
<dbReference type="AlphaFoldDB" id="A0A0D7BQV1"/>
<evidence type="ECO:0000256" key="1">
    <source>
        <dbReference type="SAM" id="MobiDB-lite"/>
    </source>
</evidence>
<feature type="region of interest" description="Disordered" evidence="1">
    <location>
        <begin position="1"/>
        <end position="65"/>
    </location>
</feature>
<reference evidence="2 3" key="1">
    <citation type="journal article" date="2015" name="Fungal Genet. Biol.">
        <title>Evolution of novel wood decay mechanisms in Agaricales revealed by the genome sequences of Fistulina hepatica and Cylindrobasidium torrendii.</title>
        <authorList>
            <person name="Floudas D."/>
            <person name="Held B.W."/>
            <person name="Riley R."/>
            <person name="Nagy L.G."/>
            <person name="Koehler G."/>
            <person name="Ransdell A.S."/>
            <person name="Younus H."/>
            <person name="Chow J."/>
            <person name="Chiniquy J."/>
            <person name="Lipzen A."/>
            <person name="Tritt A."/>
            <person name="Sun H."/>
            <person name="Haridas S."/>
            <person name="LaButti K."/>
            <person name="Ohm R.A."/>
            <person name="Kues U."/>
            <person name="Blanchette R.A."/>
            <person name="Grigoriev I.V."/>
            <person name="Minto R.E."/>
            <person name="Hibbett D.S."/>
        </authorList>
    </citation>
    <scope>NUCLEOTIDE SEQUENCE [LARGE SCALE GENOMIC DNA]</scope>
    <source>
        <strain evidence="2 3">FP15055 ss-10</strain>
    </source>
</reference>
<feature type="compositionally biased region" description="Polar residues" evidence="1">
    <location>
        <begin position="36"/>
        <end position="65"/>
    </location>
</feature>
<protein>
    <submittedName>
        <fullName evidence="2">Uncharacterized protein</fullName>
    </submittedName>
</protein>
<proteinExistence type="predicted"/>
<evidence type="ECO:0000313" key="3">
    <source>
        <dbReference type="Proteomes" id="UP000054007"/>
    </source>
</evidence>
<name>A0A0D7BQV1_9AGAR</name>
<gene>
    <name evidence="2" type="ORF">CYLTODRAFT_417743</name>
</gene>